<dbReference type="Gene3D" id="1.10.260.40">
    <property type="entry name" value="lambda repressor-like DNA-binding domains"/>
    <property type="match status" value="1"/>
</dbReference>
<gene>
    <name evidence="2" type="ORF">ACFSGJ_17545</name>
</gene>
<dbReference type="PROSITE" id="PS50943">
    <property type="entry name" value="HTH_CROC1"/>
    <property type="match status" value="1"/>
</dbReference>
<accession>A0ABW4S905</accession>
<protein>
    <submittedName>
        <fullName evidence="2">Helix-turn-helix transcriptional regulator</fullName>
    </submittedName>
</protein>
<organism evidence="2 3">
    <name type="scientific">Halodurantibacterium flavum</name>
    <dbReference type="NCBI Taxonomy" id="1382802"/>
    <lineage>
        <taxon>Bacteria</taxon>
        <taxon>Pseudomonadati</taxon>
        <taxon>Pseudomonadota</taxon>
        <taxon>Alphaproteobacteria</taxon>
        <taxon>Rhodobacterales</taxon>
        <taxon>Paracoccaceae</taxon>
        <taxon>Halodurantibacterium</taxon>
    </lineage>
</organism>
<dbReference type="SUPFAM" id="SSF47413">
    <property type="entry name" value="lambda repressor-like DNA-binding domains"/>
    <property type="match status" value="1"/>
</dbReference>
<evidence type="ECO:0000313" key="2">
    <source>
        <dbReference type="EMBL" id="MFD1914012.1"/>
    </source>
</evidence>
<dbReference type="InterPro" id="IPR001387">
    <property type="entry name" value="Cro/C1-type_HTH"/>
</dbReference>
<reference evidence="3" key="1">
    <citation type="journal article" date="2019" name="Int. J. Syst. Evol. Microbiol.">
        <title>The Global Catalogue of Microorganisms (GCM) 10K type strain sequencing project: providing services to taxonomists for standard genome sequencing and annotation.</title>
        <authorList>
            <consortium name="The Broad Institute Genomics Platform"/>
            <consortium name="The Broad Institute Genome Sequencing Center for Infectious Disease"/>
            <person name="Wu L."/>
            <person name="Ma J."/>
        </authorList>
    </citation>
    <scope>NUCLEOTIDE SEQUENCE [LARGE SCALE GENOMIC DNA]</scope>
    <source>
        <strain evidence="3">CGMCC 4.7242</strain>
    </source>
</reference>
<dbReference type="Pfam" id="PF01381">
    <property type="entry name" value="HTH_3"/>
    <property type="match status" value="1"/>
</dbReference>
<keyword evidence="3" id="KW-1185">Reference proteome</keyword>
<evidence type="ECO:0000313" key="3">
    <source>
        <dbReference type="Proteomes" id="UP001597353"/>
    </source>
</evidence>
<dbReference type="CDD" id="cd00093">
    <property type="entry name" value="HTH_XRE"/>
    <property type="match status" value="1"/>
</dbReference>
<dbReference type="InterPro" id="IPR010982">
    <property type="entry name" value="Lambda_DNA-bd_dom_sf"/>
</dbReference>
<dbReference type="RefSeq" id="WP_390264843.1">
    <property type="nucleotide sequence ID" value="NZ_JBHUGH010000030.1"/>
</dbReference>
<feature type="domain" description="HTH cro/C1-type" evidence="1">
    <location>
        <begin position="15"/>
        <end position="48"/>
    </location>
</feature>
<proteinExistence type="predicted"/>
<name>A0ABW4S905_9RHOB</name>
<evidence type="ECO:0000259" key="1">
    <source>
        <dbReference type="PROSITE" id="PS50943"/>
    </source>
</evidence>
<dbReference type="Proteomes" id="UP001597353">
    <property type="component" value="Unassembled WGS sequence"/>
</dbReference>
<sequence>MDQIARTTKDLSQALRAACKAKGLTQAELAARAGVWQRTVSNIETGTSGA</sequence>
<dbReference type="EMBL" id="JBHUGH010000030">
    <property type="protein sequence ID" value="MFD1914012.1"/>
    <property type="molecule type" value="Genomic_DNA"/>
</dbReference>
<comment type="caution">
    <text evidence="2">The sequence shown here is derived from an EMBL/GenBank/DDBJ whole genome shotgun (WGS) entry which is preliminary data.</text>
</comment>